<feature type="region of interest" description="Disordered" evidence="2">
    <location>
        <begin position="160"/>
        <end position="209"/>
    </location>
</feature>
<gene>
    <name evidence="4" type="ORF">GCM10017557_62320</name>
</gene>
<sequence length="209" mass="21744">MASGTQGTNGTQRNETRREDSGRPVTNGSAGATATDTGRGTGTGAGTGDIGAGAGTDVSAVTSTDADAVAVAKAAAPASGETVRVDSWIWSVRLVKTRAMGATACRGGHVRVNGERVKPAYAVRVGDEVRLRHAERERVVVVKRVIRKRVGATVAAECYVDNSPPPPPREAVAPAGIRDRGTGRPTKRDRRELERLRGLNSPDSGPKTP</sequence>
<dbReference type="KEGG" id="sgm:GCM10017557_62320"/>
<keyword evidence="5" id="KW-1185">Reference proteome</keyword>
<dbReference type="PROSITE" id="PS50889">
    <property type="entry name" value="S4"/>
    <property type="match status" value="1"/>
</dbReference>
<dbReference type="Proteomes" id="UP000516444">
    <property type="component" value="Chromosome"/>
</dbReference>
<dbReference type="CDD" id="cd00165">
    <property type="entry name" value="S4"/>
    <property type="match status" value="1"/>
</dbReference>
<proteinExistence type="predicted"/>
<evidence type="ECO:0000256" key="2">
    <source>
        <dbReference type="SAM" id="MobiDB-lite"/>
    </source>
</evidence>
<keyword evidence="1" id="KW-0694">RNA-binding</keyword>
<accession>A0A7G1P6H3</accession>
<evidence type="ECO:0000259" key="3">
    <source>
        <dbReference type="SMART" id="SM00363"/>
    </source>
</evidence>
<dbReference type="SUPFAM" id="SSF55174">
    <property type="entry name" value="Alpha-L RNA-binding motif"/>
    <property type="match status" value="1"/>
</dbReference>
<dbReference type="RefSeq" id="WP_246596572.1">
    <property type="nucleotide sequence ID" value="NZ_AP023440.1"/>
</dbReference>
<dbReference type="InterPro" id="IPR036986">
    <property type="entry name" value="S4_RNA-bd_sf"/>
</dbReference>
<name>A0A7G1P6H3_9ACTN</name>
<evidence type="ECO:0000313" key="4">
    <source>
        <dbReference type="EMBL" id="BCL31373.1"/>
    </source>
</evidence>
<dbReference type="Pfam" id="PF01479">
    <property type="entry name" value="S4"/>
    <property type="match status" value="1"/>
</dbReference>
<dbReference type="EMBL" id="AP023440">
    <property type="protein sequence ID" value="BCL31373.1"/>
    <property type="molecule type" value="Genomic_DNA"/>
</dbReference>
<feature type="compositionally biased region" description="Polar residues" evidence="2">
    <location>
        <begin position="1"/>
        <end position="13"/>
    </location>
</feature>
<dbReference type="Gene3D" id="3.10.290.10">
    <property type="entry name" value="RNA-binding S4 domain"/>
    <property type="match status" value="1"/>
</dbReference>
<dbReference type="GO" id="GO:0003723">
    <property type="term" value="F:RNA binding"/>
    <property type="evidence" value="ECO:0007669"/>
    <property type="project" value="UniProtKB-KW"/>
</dbReference>
<dbReference type="AlphaFoldDB" id="A0A7G1P6H3"/>
<dbReference type="SMART" id="SM00363">
    <property type="entry name" value="S4"/>
    <property type="match status" value="1"/>
</dbReference>
<evidence type="ECO:0000256" key="1">
    <source>
        <dbReference type="PROSITE-ProRule" id="PRU00182"/>
    </source>
</evidence>
<organism evidence="4 5">
    <name type="scientific">Streptomyces aurantiacus</name>
    <dbReference type="NCBI Taxonomy" id="47760"/>
    <lineage>
        <taxon>Bacteria</taxon>
        <taxon>Bacillati</taxon>
        <taxon>Actinomycetota</taxon>
        <taxon>Actinomycetes</taxon>
        <taxon>Kitasatosporales</taxon>
        <taxon>Streptomycetaceae</taxon>
        <taxon>Streptomyces</taxon>
        <taxon>Streptomyces aurantiacus group</taxon>
    </lineage>
</organism>
<feature type="compositionally biased region" description="Gly residues" evidence="2">
    <location>
        <begin position="39"/>
        <end position="50"/>
    </location>
</feature>
<reference evidence="4 5" key="1">
    <citation type="journal article" date="2014" name="Int. J. Syst. Evol. Microbiol.">
        <title>Complete genome sequence of Corynebacterium casei LMG S-19264T (=DSM 44701T), isolated from a smear-ripened cheese.</title>
        <authorList>
            <consortium name="US DOE Joint Genome Institute (JGI-PGF)"/>
            <person name="Walter F."/>
            <person name="Albersmeier A."/>
            <person name="Kalinowski J."/>
            <person name="Ruckert C."/>
        </authorList>
    </citation>
    <scope>NUCLEOTIDE SEQUENCE [LARGE SCALE GENOMIC DNA]</scope>
    <source>
        <strain evidence="4 5">JCM 4677</strain>
    </source>
</reference>
<feature type="domain" description="RNA-binding S4" evidence="3">
    <location>
        <begin position="83"/>
        <end position="147"/>
    </location>
</feature>
<dbReference type="InterPro" id="IPR002942">
    <property type="entry name" value="S4_RNA-bd"/>
</dbReference>
<protein>
    <recommendedName>
        <fullName evidence="3">RNA-binding S4 domain-containing protein</fullName>
    </recommendedName>
</protein>
<feature type="compositionally biased region" description="Low complexity" evidence="2">
    <location>
        <begin position="28"/>
        <end position="38"/>
    </location>
</feature>
<evidence type="ECO:0000313" key="5">
    <source>
        <dbReference type="Proteomes" id="UP000516444"/>
    </source>
</evidence>
<feature type="region of interest" description="Disordered" evidence="2">
    <location>
        <begin position="1"/>
        <end position="50"/>
    </location>
</feature>